<name>A0AA48H0P3_9RHOB</name>
<keyword evidence="1" id="KW-0472">Membrane</keyword>
<organism evidence="2 3">
    <name type="scientific">Roseicyclus marinus</name>
    <dbReference type="NCBI Taxonomy" id="2161673"/>
    <lineage>
        <taxon>Bacteria</taxon>
        <taxon>Pseudomonadati</taxon>
        <taxon>Pseudomonadota</taxon>
        <taxon>Alphaproteobacteria</taxon>
        <taxon>Rhodobacterales</taxon>
        <taxon>Roseobacteraceae</taxon>
        <taxon>Roseicyclus</taxon>
    </lineage>
</organism>
<reference evidence="2 3" key="1">
    <citation type="submission" date="2023-01" db="EMBL/GenBank/DDBJ databases">
        <title>Complete genome sequence of Roseicyclus marinus strain Dej080120_10.</title>
        <authorList>
            <person name="Ueki S."/>
            <person name="Maruyama F."/>
        </authorList>
    </citation>
    <scope>NUCLEOTIDE SEQUENCE [LARGE SCALE GENOMIC DNA]</scope>
    <source>
        <strain evidence="2 3">Dej080120_10</strain>
    </source>
</reference>
<keyword evidence="3" id="KW-1185">Reference proteome</keyword>
<keyword evidence="1" id="KW-1133">Transmembrane helix</keyword>
<feature type="transmembrane region" description="Helical" evidence="1">
    <location>
        <begin position="60"/>
        <end position="84"/>
    </location>
</feature>
<proteinExistence type="predicted"/>
<gene>
    <name evidence="2" type="ORF">MACH21_06010</name>
</gene>
<dbReference type="Proteomes" id="UP001337723">
    <property type="component" value="Chromosome"/>
</dbReference>
<evidence type="ECO:0000313" key="2">
    <source>
        <dbReference type="EMBL" id="BDW84424.1"/>
    </source>
</evidence>
<evidence type="ECO:0000313" key="3">
    <source>
        <dbReference type="Proteomes" id="UP001337723"/>
    </source>
</evidence>
<protein>
    <submittedName>
        <fullName evidence="2">Uncharacterized protein</fullName>
    </submittedName>
</protein>
<dbReference type="AlphaFoldDB" id="A0AA48H0P3"/>
<dbReference type="KEGG" id="rmai:MACH21_06010"/>
<keyword evidence="1" id="KW-0812">Transmembrane</keyword>
<sequence>MYMVRLYWYGLAVIYLAFCVTGMILGYTWGIGGSILGVVIGAMLASGVAMAVNTPARMEAALYGVLSIAVIAGTVWMIVIFWGVRI</sequence>
<feature type="transmembrane region" description="Helical" evidence="1">
    <location>
        <begin position="6"/>
        <end position="28"/>
    </location>
</feature>
<feature type="transmembrane region" description="Helical" evidence="1">
    <location>
        <begin position="35"/>
        <end position="54"/>
    </location>
</feature>
<evidence type="ECO:0000256" key="1">
    <source>
        <dbReference type="SAM" id="Phobius"/>
    </source>
</evidence>
<dbReference type="EMBL" id="AP027266">
    <property type="protein sequence ID" value="BDW84424.1"/>
    <property type="molecule type" value="Genomic_DNA"/>
</dbReference>
<accession>A0AA48H0P3</accession>